<gene>
    <name evidence="1" type="ORF">JYA64_07700</name>
</gene>
<protein>
    <submittedName>
        <fullName evidence="1">Hydrogenase expression protein HypB</fullName>
    </submittedName>
</protein>
<accession>A0ABS2ZBV9</accession>
<evidence type="ECO:0000313" key="2">
    <source>
        <dbReference type="Proteomes" id="UP001319060"/>
    </source>
</evidence>
<comment type="caution">
    <text evidence="1">The sequence shown here is derived from an EMBL/GenBank/DDBJ whole genome shotgun (WGS) entry which is preliminary data.</text>
</comment>
<dbReference type="Gene3D" id="3.90.1200.10">
    <property type="match status" value="1"/>
</dbReference>
<sequence>MRIRLPEKYINTIKGVHGDKAAEFLQNFNQLIAECEQRYNMYVQEPFDLSYNFVAPAIKKDGQEVVLKIVLSDHEFQAELEALLHMKGKGAVQVIDYDVEKGIMILERLQPGHTLAVLEDDKEATRIAAHVMKKLIVQAPSRSTLPTVVDREDSLKRIYHKHNNGFDPIPKESMLEALNIFEYLNNTIEHPYMLHGDLHHFNILKKGDSWAVIDPKGLIGDREYEAVQFMLNKLPGQNLIEFTESRVDIFVDELKLDKERLLLRMYSHAVLATCWTIVDGNFSESFLGTVQIFKELCQKHLCKNVRNKLFLNQ</sequence>
<dbReference type="EMBL" id="JAFHKS010000042">
    <property type="protein sequence ID" value="MBN3545172.1"/>
    <property type="molecule type" value="Genomic_DNA"/>
</dbReference>
<evidence type="ECO:0000313" key="1">
    <source>
        <dbReference type="EMBL" id="MBN3545172.1"/>
    </source>
</evidence>
<reference evidence="1 2" key="1">
    <citation type="submission" date="2021-01" db="EMBL/GenBank/DDBJ databases">
        <title>Genome Sequencing of Type Strains.</title>
        <authorList>
            <person name="Lemaire J.F."/>
            <person name="Inderbitzin P."/>
            <person name="Collins S.B."/>
            <person name="Wespe N."/>
            <person name="Knight-Connoni V."/>
        </authorList>
    </citation>
    <scope>NUCLEOTIDE SEQUENCE [LARGE SCALE GENOMIC DNA]</scope>
    <source>
        <strain evidence="1 2">DSM 14730</strain>
    </source>
</reference>
<dbReference type="SUPFAM" id="SSF56112">
    <property type="entry name" value="Protein kinase-like (PK-like)"/>
    <property type="match status" value="1"/>
</dbReference>
<dbReference type="Pfam" id="PF04655">
    <property type="entry name" value="APH_6_hur"/>
    <property type="match status" value="1"/>
</dbReference>
<keyword evidence="2" id="KW-1185">Reference proteome</keyword>
<organism evidence="1 2">
    <name type="scientific">Fictibacillus barbaricus</name>
    <dbReference type="NCBI Taxonomy" id="182136"/>
    <lineage>
        <taxon>Bacteria</taxon>
        <taxon>Bacillati</taxon>
        <taxon>Bacillota</taxon>
        <taxon>Bacilli</taxon>
        <taxon>Bacillales</taxon>
        <taxon>Fictibacillaceae</taxon>
        <taxon>Fictibacillus</taxon>
    </lineage>
</organism>
<name>A0ABS2ZBV9_9BACL</name>
<dbReference type="InterPro" id="IPR011009">
    <property type="entry name" value="Kinase-like_dom_sf"/>
</dbReference>
<dbReference type="InterPro" id="IPR006748">
    <property type="entry name" value="NH2Glyco/OHUrea_AB-resist_kin"/>
</dbReference>
<dbReference type="RefSeq" id="WP_188403201.1">
    <property type="nucleotide sequence ID" value="NZ_BMCE01000002.1"/>
</dbReference>
<proteinExistence type="predicted"/>
<dbReference type="Proteomes" id="UP001319060">
    <property type="component" value="Unassembled WGS sequence"/>
</dbReference>